<evidence type="ECO:0000313" key="9">
    <source>
        <dbReference type="EMBL" id="EGF23274.1"/>
    </source>
</evidence>
<evidence type="ECO:0000259" key="8">
    <source>
        <dbReference type="PROSITE" id="PS51903"/>
    </source>
</evidence>
<dbReference type="InterPro" id="IPR004176">
    <property type="entry name" value="Clp_R_N"/>
</dbReference>
<dbReference type="eggNOG" id="COG0542">
    <property type="taxonomic scope" value="Bacteria"/>
</dbReference>
<protein>
    <submittedName>
        <fullName evidence="9">ATPase family associated with various cellular activities (AAA)</fullName>
    </submittedName>
</protein>
<dbReference type="PROSITE" id="PS51903">
    <property type="entry name" value="CLP_R"/>
    <property type="match status" value="1"/>
</dbReference>
<feature type="region of interest" description="Disordered" evidence="6">
    <location>
        <begin position="846"/>
        <end position="875"/>
    </location>
</feature>
<evidence type="ECO:0000313" key="10">
    <source>
        <dbReference type="Proteomes" id="UP000005947"/>
    </source>
</evidence>
<name>F1T3I0_9ACTN</name>
<reference evidence="9 10" key="1">
    <citation type="submission" date="2011-02" db="EMBL/GenBank/DDBJ databases">
        <authorList>
            <person name="Muzny D."/>
            <person name="Qin X."/>
            <person name="Buhay C."/>
            <person name="Dugan-Rocha S."/>
            <person name="Ding Y."/>
            <person name="Chen G."/>
            <person name="Hawes A."/>
            <person name="Holder M."/>
            <person name="Jhangiani S."/>
            <person name="Johnson A."/>
            <person name="Khan Z."/>
            <person name="Li Z."/>
            <person name="Liu W."/>
            <person name="Liu X."/>
            <person name="Perez L."/>
            <person name="Shen H."/>
            <person name="Wang Q."/>
            <person name="Watt J."/>
            <person name="Xi L."/>
            <person name="Xin Y."/>
            <person name="Zhou J."/>
            <person name="Deng J."/>
            <person name="Jiang H."/>
            <person name="Liu Y."/>
            <person name="Qu J."/>
            <person name="Song X.-Z."/>
            <person name="Zhang L."/>
            <person name="Villasana D."/>
            <person name="Johnson A."/>
            <person name="Liu J."/>
            <person name="Liyanage D."/>
            <person name="Lorensuhewa L."/>
            <person name="Robinson T."/>
            <person name="Song A."/>
            <person name="Song B.-B."/>
            <person name="Dinh H."/>
            <person name="Thornton R."/>
            <person name="Coyle M."/>
            <person name="Francisco L."/>
            <person name="Jackson L."/>
            <person name="Javaid M."/>
            <person name="Korchina V."/>
            <person name="Kovar C."/>
            <person name="Mata R."/>
            <person name="Mathew T."/>
            <person name="Ngo R."/>
            <person name="Nguyen L."/>
            <person name="Nguyen N."/>
            <person name="Okwuonu G."/>
            <person name="Ongeri F."/>
            <person name="Pham C."/>
            <person name="Simmons D."/>
            <person name="Wilczek-Boney K."/>
            <person name="Hale W."/>
            <person name="Jakkamsetti A."/>
            <person name="Pham P."/>
            <person name="Ruth R."/>
            <person name="San Lucas F."/>
            <person name="Warren J."/>
            <person name="Zhang J."/>
            <person name="Zhao Z."/>
            <person name="Zhou C."/>
            <person name="Zhu D."/>
            <person name="Lee S."/>
            <person name="Bess C."/>
            <person name="Blankenburg K."/>
            <person name="Forbes L."/>
            <person name="Fu Q."/>
            <person name="Gubbala S."/>
            <person name="Hirani K."/>
            <person name="Jayaseelan J.C."/>
            <person name="Lara F."/>
            <person name="Munidasa M."/>
            <person name="Palculict T."/>
            <person name="Patil S."/>
            <person name="Pu L.-L."/>
            <person name="Saada N."/>
            <person name="Tang L."/>
            <person name="Weissenberger G."/>
            <person name="Zhu Y."/>
            <person name="Hemphill L."/>
            <person name="Shang Y."/>
            <person name="Youmans B."/>
            <person name="Ayvaz T."/>
            <person name="Ross M."/>
            <person name="Santibanez J."/>
            <person name="Aqrawi P."/>
            <person name="Gross S."/>
            <person name="Joshi V."/>
            <person name="Fowler G."/>
            <person name="Nazareth L."/>
            <person name="Reid J."/>
            <person name="Worley K."/>
            <person name="Petrosino J."/>
            <person name="Highlander S."/>
            <person name="Gibbs R."/>
        </authorList>
    </citation>
    <scope>NUCLEOTIDE SEQUENCE [LARGE SCALE GENOMIC DNA]</scope>
    <source>
        <strain evidence="9 10">DSM 15829</strain>
    </source>
</reference>
<keyword evidence="3" id="KW-0067">ATP-binding</keyword>
<evidence type="ECO:0000256" key="6">
    <source>
        <dbReference type="SAM" id="MobiDB-lite"/>
    </source>
</evidence>
<dbReference type="InterPro" id="IPR003593">
    <property type="entry name" value="AAA+_ATPase"/>
</dbReference>
<dbReference type="InterPro" id="IPR036628">
    <property type="entry name" value="Clp_N_dom_sf"/>
</dbReference>
<keyword evidence="4" id="KW-0143">Chaperone</keyword>
<dbReference type="InterPro" id="IPR050130">
    <property type="entry name" value="ClpA_ClpB"/>
</dbReference>
<dbReference type="AlphaFoldDB" id="F1T3I0"/>
<dbReference type="Pfam" id="PF10431">
    <property type="entry name" value="ClpB_D2-small"/>
    <property type="match status" value="1"/>
</dbReference>
<dbReference type="GO" id="GO:0016887">
    <property type="term" value="F:ATP hydrolysis activity"/>
    <property type="evidence" value="ECO:0007669"/>
    <property type="project" value="InterPro"/>
</dbReference>
<accession>F1T3I0</accession>
<dbReference type="FunFam" id="3.40.50.300:FF:000025">
    <property type="entry name" value="ATP-dependent Clp protease subunit"/>
    <property type="match status" value="1"/>
</dbReference>
<dbReference type="PRINTS" id="PR00300">
    <property type="entry name" value="CLPPROTEASEA"/>
</dbReference>
<dbReference type="Gene3D" id="1.10.8.60">
    <property type="match status" value="2"/>
</dbReference>
<dbReference type="CDD" id="cd00009">
    <property type="entry name" value="AAA"/>
    <property type="match status" value="1"/>
</dbReference>
<dbReference type="RefSeq" id="WP_006302332.1">
    <property type="nucleotide sequence ID" value="NZ_ACGK02000001.1"/>
</dbReference>
<dbReference type="InterPro" id="IPR003959">
    <property type="entry name" value="ATPase_AAA_core"/>
</dbReference>
<evidence type="ECO:0000256" key="5">
    <source>
        <dbReference type="PROSITE-ProRule" id="PRU01251"/>
    </source>
</evidence>
<dbReference type="PANTHER" id="PTHR11638:SF18">
    <property type="entry name" value="HEAT SHOCK PROTEIN 104"/>
    <property type="match status" value="1"/>
</dbReference>
<evidence type="ECO:0000259" key="7">
    <source>
        <dbReference type="PROSITE" id="PS50151"/>
    </source>
</evidence>
<dbReference type="Pfam" id="PF07724">
    <property type="entry name" value="AAA_2"/>
    <property type="match status" value="1"/>
</dbReference>
<evidence type="ECO:0000256" key="3">
    <source>
        <dbReference type="ARBA" id="ARBA00022840"/>
    </source>
</evidence>
<comment type="caution">
    <text evidence="9">The sequence shown here is derived from an EMBL/GenBank/DDBJ whole genome shotgun (WGS) entry which is preliminary data.</text>
</comment>
<feature type="compositionally biased region" description="Basic and acidic residues" evidence="6">
    <location>
        <begin position="850"/>
        <end position="859"/>
    </location>
</feature>
<dbReference type="InterPro" id="IPR001270">
    <property type="entry name" value="ClpA/B"/>
</dbReference>
<proteinExistence type="predicted"/>
<keyword evidence="2" id="KW-0547">Nucleotide-binding</keyword>
<dbReference type="Pfam" id="PF02861">
    <property type="entry name" value="Clp_N"/>
    <property type="match status" value="1"/>
</dbReference>
<dbReference type="SUPFAM" id="SSF52540">
    <property type="entry name" value="P-loop containing nucleoside triphosphate hydrolases"/>
    <property type="match status" value="2"/>
</dbReference>
<keyword evidence="10" id="KW-1185">Reference proteome</keyword>
<gene>
    <name evidence="9" type="ORF">HMPREF0091_10221</name>
</gene>
<dbReference type="Gene3D" id="1.10.1780.10">
    <property type="entry name" value="Clp, N-terminal domain"/>
    <property type="match status" value="1"/>
</dbReference>
<evidence type="ECO:0000256" key="1">
    <source>
        <dbReference type="ARBA" id="ARBA00022737"/>
    </source>
</evidence>
<dbReference type="Proteomes" id="UP000005947">
    <property type="component" value="Unassembled WGS sequence"/>
</dbReference>
<dbReference type="EMBL" id="ACGK02000001">
    <property type="protein sequence ID" value="EGF23274.1"/>
    <property type="molecule type" value="Genomic_DNA"/>
</dbReference>
<dbReference type="OrthoDB" id="9803641at2"/>
<dbReference type="GO" id="GO:0005524">
    <property type="term" value="F:ATP binding"/>
    <property type="evidence" value="ECO:0007669"/>
    <property type="project" value="UniProtKB-KW"/>
</dbReference>
<dbReference type="FunFam" id="3.40.50.300:FF:000010">
    <property type="entry name" value="Chaperone clpB 1, putative"/>
    <property type="match status" value="1"/>
</dbReference>
<dbReference type="Pfam" id="PF00004">
    <property type="entry name" value="AAA"/>
    <property type="match status" value="1"/>
</dbReference>
<organism evidence="9 10">
    <name type="scientific">Fannyhessea vaginae DSM 15829</name>
    <dbReference type="NCBI Taxonomy" id="525256"/>
    <lineage>
        <taxon>Bacteria</taxon>
        <taxon>Bacillati</taxon>
        <taxon>Actinomycetota</taxon>
        <taxon>Coriobacteriia</taxon>
        <taxon>Coriobacteriales</taxon>
        <taxon>Atopobiaceae</taxon>
        <taxon>Fannyhessea</taxon>
    </lineage>
</organism>
<dbReference type="SUPFAM" id="SSF81923">
    <property type="entry name" value="Double Clp-N motif"/>
    <property type="match status" value="1"/>
</dbReference>
<dbReference type="InterPro" id="IPR041546">
    <property type="entry name" value="ClpA/ClpB_AAA_lid"/>
</dbReference>
<dbReference type="PROSITE" id="PS50151">
    <property type="entry name" value="UVR"/>
    <property type="match status" value="1"/>
</dbReference>
<dbReference type="Pfam" id="PF17871">
    <property type="entry name" value="AAA_lid_9"/>
    <property type="match status" value="1"/>
</dbReference>
<sequence length="875" mass="96957">MFEQFTAQTRNILLLAQEEARSVGKLYVGTEHILLAYLKDEENSVTQVLSSFDITYAQAYEIVESLASTGAADAASGHVPFSALTKRALAQAFTLASAHATGLITTKDLFIAMLALPESHACLVLTRIGVSFSSLSTAIDALDDSEEYSAPEDAESTQDEQDDDLTEVAYGIPSASQARSKMGKLLKRYGKNLVAVAQQEKLDPVIGRDKEITRIAQILARRQKNNPLILGDPGVGKTAVVEGLAQLIATHNAPVTLADKQIWTLDISSMLAGAKYRGEFEDRLKRVINEVRKATNIILFIDEIHTIIGAGSAEGSIDAASILKPPLSRSEIQVIGATTAEEYRKHIEKDPALERRFQPVEVCEPTVSQTLQILKGLSARYEAFHHVHYTQNALVEATRLSHRYIQDRFLPDKAIDVIDEAGARKSVVKRHEPHEIVTMRTALAKLKEKKERLLAHENYEDAASVRDDEKSLEQKIVHAVKDWEKSRASEQQNVDVNDIARVISDISGVPVTSLTEKESEKLLRCEQELHKRLIGQKEAVAKVAHAIRRSRSPLKDPARPGGSFIFLGPSGVGKTELAKSLAEFLFGTQEALISFDMSEFMEKHEVSKLVGAPPGYVGYDQGGELTKAVRRRPYSVVLFDEIEKAHPDVFNILLQILEEGRLTDGQGRVVDFSNTVIIMTSNIGAREIAHTSPMGFSSQGDDGLSYKEIKSRVKSELKRSFRPEFLNRVDEIVVFTTLSKEELRKIVELMVSQLAYRLAQEHIMLTLSDAACDLIAQKGTDPIYGARPLRRTLQRLVEDRLAEDLLEHKWSAGDEVYVDAQEHELVFKKREADLQKLQALRAQGSQLADAEPHVSHERSVSYVGTQNASGGAYSE</sequence>
<dbReference type="Gene3D" id="4.10.860.10">
    <property type="entry name" value="UVR domain"/>
    <property type="match status" value="1"/>
</dbReference>
<dbReference type="CDD" id="cd19499">
    <property type="entry name" value="RecA-like_ClpB_Hsp104-like"/>
    <property type="match status" value="1"/>
</dbReference>
<evidence type="ECO:0000256" key="4">
    <source>
        <dbReference type="ARBA" id="ARBA00023186"/>
    </source>
</evidence>
<dbReference type="GO" id="GO:0005737">
    <property type="term" value="C:cytoplasm"/>
    <property type="evidence" value="ECO:0007669"/>
    <property type="project" value="TreeGrafter"/>
</dbReference>
<keyword evidence="1 5" id="KW-0677">Repeat</keyword>
<dbReference type="InterPro" id="IPR001943">
    <property type="entry name" value="UVR_dom"/>
</dbReference>
<dbReference type="GeneID" id="93210978"/>
<dbReference type="InterPro" id="IPR027417">
    <property type="entry name" value="P-loop_NTPase"/>
</dbReference>
<dbReference type="GO" id="GO:0034605">
    <property type="term" value="P:cellular response to heat"/>
    <property type="evidence" value="ECO:0007669"/>
    <property type="project" value="TreeGrafter"/>
</dbReference>
<dbReference type="SMART" id="SM01086">
    <property type="entry name" value="ClpB_D2-small"/>
    <property type="match status" value="1"/>
</dbReference>
<dbReference type="PANTHER" id="PTHR11638">
    <property type="entry name" value="ATP-DEPENDENT CLP PROTEASE"/>
    <property type="match status" value="1"/>
</dbReference>
<feature type="domain" description="Clp R" evidence="8">
    <location>
        <begin position="2"/>
        <end position="145"/>
    </location>
</feature>
<evidence type="ECO:0000256" key="2">
    <source>
        <dbReference type="ARBA" id="ARBA00022741"/>
    </source>
</evidence>
<dbReference type="InterPro" id="IPR019489">
    <property type="entry name" value="Clp_ATPase_C"/>
</dbReference>
<dbReference type="SMART" id="SM00382">
    <property type="entry name" value="AAA"/>
    <property type="match status" value="2"/>
</dbReference>
<feature type="domain" description="UVR" evidence="7">
    <location>
        <begin position="440"/>
        <end position="475"/>
    </location>
</feature>
<dbReference type="Gene3D" id="3.40.50.300">
    <property type="entry name" value="P-loop containing nucleotide triphosphate hydrolases"/>
    <property type="match status" value="2"/>
</dbReference>